<keyword evidence="2" id="KW-1185">Reference proteome</keyword>
<organism evidence="1 2">
    <name type="scientific">Trichonephila inaurata madagascariensis</name>
    <dbReference type="NCBI Taxonomy" id="2747483"/>
    <lineage>
        <taxon>Eukaryota</taxon>
        <taxon>Metazoa</taxon>
        <taxon>Ecdysozoa</taxon>
        <taxon>Arthropoda</taxon>
        <taxon>Chelicerata</taxon>
        <taxon>Arachnida</taxon>
        <taxon>Araneae</taxon>
        <taxon>Araneomorphae</taxon>
        <taxon>Entelegynae</taxon>
        <taxon>Araneoidea</taxon>
        <taxon>Nephilidae</taxon>
        <taxon>Trichonephila</taxon>
        <taxon>Trichonephila inaurata</taxon>
    </lineage>
</organism>
<sequence>MTYIIIPLKEYHNRSQIPQIHPPRKYTPQPNSFRHALLFTREYFPEVELSANMKRHHLSQLVNGSSNSYSVAPVPMALISPDKARVKSGGHGK</sequence>
<evidence type="ECO:0000313" key="2">
    <source>
        <dbReference type="Proteomes" id="UP000886998"/>
    </source>
</evidence>
<protein>
    <submittedName>
        <fullName evidence="1">Uncharacterized protein</fullName>
    </submittedName>
</protein>
<dbReference type="Proteomes" id="UP000886998">
    <property type="component" value="Unassembled WGS sequence"/>
</dbReference>
<dbReference type="EMBL" id="BMAV01016602">
    <property type="protein sequence ID" value="GFY67533.1"/>
    <property type="molecule type" value="Genomic_DNA"/>
</dbReference>
<accession>A0A8X7CFS7</accession>
<gene>
    <name evidence="1" type="ORF">TNIN_242181</name>
</gene>
<comment type="caution">
    <text evidence="1">The sequence shown here is derived from an EMBL/GenBank/DDBJ whole genome shotgun (WGS) entry which is preliminary data.</text>
</comment>
<evidence type="ECO:0000313" key="1">
    <source>
        <dbReference type="EMBL" id="GFY67533.1"/>
    </source>
</evidence>
<proteinExistence type="predicted"/>
<name>A0A8X7CFS7_9ARAC</name>
<dbReference type="AlphaFoldDB" id="A0A8X7CFS7"/>
<reference evidence="1" key="1">
    <citation type="submission" date="2020-08" db="EMBL/GenBank/DDBJ databases">
        <title>Multicomponent nature underlies the extraordinary mechanical properties of spider dragline silk.</title>
        <authorList>
            <person name="Kono N."/>
            <person name="Nakamura H."/>
            <person name="Mori M."/>
            <person name="Yoshida Y."/>
            <person name="Ohtoshi R."/>
            <person name="Malay A.D."/>
            <person name="Moran D.A.P."/>
            <person name="Tomita M."/>
            <person name="Numata K."/>
            <person name="Arakawa K."/>
        </authorList>
    </citation>
    <scope>NUCLEOTIDE SEQUENCE</scope>
</reference>